<feature type="region of interest" description="Disordered" evidence="6">
    <location>
        <begin position="1"/>
        <end position="23"/>
    </location>
</feature>
<dbReference type="InterPro" id="IPR020843">
    <property type="entry name" value="ER"/>
</dbReference>
<reference evidence="9" key="1">
    <citation type="journal article" date="2019" name="Int. J. Syst. Evol. Microbiol.">
        <title>The Global Catalogue of Microorganisms (GCM) 10K type strain sequencing project: providing services to taxonomists for standard genome sequencing and annotation.</title>
        <authorList>
            <consortium name="The Broad Institute Genomics Platform"/>
            <consortium name="The Broad Institute Genome Sequencing Center for Infectious Disease"/>
            <person name="Wu L."/>
            <person name="Ma J."/>
        </authorList>
    </citation>
    <scope>NUCLEOTIDE SEQUENCE [LARGE SCALE GENOMIC DNA]</scope>
    <source>
        <strain evidence="9">JCM 18055</strain>
    </source>
</reference>
<feature type="compositionally biased region" description="Basic and acidic residues" evidence="6">
    <location>
        <begin position="11"/>
        <end position="23"/>
    </location>
</feature>
<dbReference type="InterPro" id="IPR011032">
    <property type="entry name" value="GroES-like_sf"/>
</dbReference>
<evidence type="ECO:0000256" key="4">
    <source>
        <dbReference type="ARBA" id="ARBA00023002"/>
    </source>
</evidence>
<dbReference type="SUPFAM" id="SSF50129">
    <property type="entry name" value="GroES-like"/>
    <property type="match status" value="1"/>
</dbReference>
<evidence type="ECO:0000256" key="3">
    <source>
        <dbReference type="ARBA" id="ARBA00022833"/>
    </source>
</evidence>
<dbReference type="InterPro" id="IPR036291">
    <property type="entry name" value="NAD(P)-bd_dom_sf"/>
</dbReference>
<dbReference type="InterPro" id="IPR013154">
    <property type="entry name" value="ADH-like_N"/>
</dbReference>
<evidence type="ECO:0000256" key="5">
    <source>
        <dbReference type="RuleBase" id="RU361277"/>
    </source>
</evidence>
<dbReference type="SMART" id="SM00829">
    <property type="entry name" value="PKS_ER"/>
    <property type="match status" value="1"/>
</dbReference>
<keyword evidence="3 5" id="KW-0862">Zinc</keyword>
<comment type="similarity">
    <text evidence="5">Belongs to the zinc-containing alcohol dehydrogenase family.</text>
</comment>
<evidence type="ECO:0000313" key="8">
    <source>
        <dbReference type="EMBL" id="GAA4691918.1"/>
    </source>
</evidence>
<proteinExistence type="inferred from homology"/>
<dbReference type="CDD" id="cd08254">
    <property type="entry name" value="hydroxyacyl_CoA_DH"/>
    <property type="match status" value="1"/>
</dbReference>
<accession>A0ABP8WQI9</accession>
<keyword evidence="9" id="KW-1185">Reference proteome</keyword>
<dbReference type="InterPro" id="IPR050129">
    <property type="entry name" value="Zn_alcohol_dh"/>
</dbReference>
<gene>
    <name evidence="8" type="ORF">GCM10023215_31150</name>
</gene>
<evidence type="ECO:0000256" key="2">
    <source>
        <dbReference type="ARBA" id="ARBA00022723"/>
    </source>
</evidence>
<dbReference type="SUPFAM" id="SSF51735">
    <property type="entry name" value="NAD(P)-binding Rossmann-fold domains"/>
    <property type="match status" value="1"/>
</dbReference>
<dbReference type="PANTHER" id="PTHR43401">
    <property type="entry name" value="L-THREONINE 3-DEHYDROGENASE"/>
    <property type="match status" value="1"/>
</dbReference>
<protein>
    <submittedName>
        <fullName evidence="8">Zinc-binding dehydrogenase</fullName>
    </submittedName>
</protein>
<evidence type="ECO:0000313" key="9">
    <source>
        <dbReference type="Proteomes" id="UP001500325"/>
    </source>
</evidence>
<dbReference type="InterPro" id="IPR002328">
    <property type="entry name" value="ADH_Zn_CS"/>
</dbReference>
<evidence type="ECO:0000256" key="6">
    <source>
        <dbReference type="SAM" id="MobiDB-lite"/>
    </source>
</evidence>
<dbReference type="PROSITE" id="PS00059">
    <property type="entry name" value="ADH_ZINC"/>
    <property type="match status" value="1"/>
</dbReference>
<dbReference type="RefSeq" id="WP_345381224.1">
    <property type="nucleotide sequence ID" value="NZ_BAABIC010000009.1"/>
</dbReference>
<sequence>MPETMRVARFHGADRPLGPERLPRPVPNAGEVLVQVRAAGVCGSDVHFAIEGSPVGFLPITLGHEIAGTVAELGPEVDGPAVGERVVVNGLLPDGTCPQCLAGRASICANRSLVGVHRDGGLAEFVAVPAGALLPLPDDVPFDVGAIVTDAVATPFHALTDVARVRAGEAVAIVGAGGLGLHAVQIARLQGASPVIAVDPRASQRTRAAEAGADLVLEPGPEATEAVLAATGGAGVDVAAEFVGRQDSIAAAAELLRPGGRLVVCGIGPESIVLPPPTVFVRRELQVLGSYAFTTASIRAVLGLITAGRLDLSRSITHRFPLEEADKALQTLHQKLGEPQRVVVLP</sequence>
<dbReference type="Gene3D" id="3.40.50.720">
    <property type="entry name" value="NAD(P)-binding Rossmann-like Domain"/>
    <property type="match status" value="1"/>
</dbReference>
<dbReference type="Pfam" id="PF08240">
    <property type="entry name" value="ADH_N"/>
    <property type="match status" value="1"/>
</dbReference>
<name>A0ABP8WQI9_9PSEU</name>
<dbReference type="Proteomes" id="UP001500325">
    <property type="component" value="Unassembled WGS sequence"/>
</dbReference>
<feature type="domain" description="Enoyl reductase (ER)" evidence="7">
    <location>
        <begin position="12"/>
        <end position="345"/>
    </location>
</feature>
<dbReference type="Gene3D" id="3.90.180.10">
    <property type="entry name" value="Medium-chain alcohol dehydrogenases, catalytic domain"/>
    <property type="match status" value="1"/>
</dbReference>
<dbReference type="EMBL" id="BAABIC010000009">
    <property type="protein sequence ID" value="GAA4691918.1"/>
    <property type="molecule type" value="Genomic_DNA"/>
</dbReference>
<organism evidence="8 9">
    <name type="scientific">Pseudonocardia yuanmonensis</name>
    <dbReference type="NCBI Taxonomy" id="1095914"/>
    <lineage>
        <taxon>Bacteria</taxon>
        <taxon>Bacillati</taxon>
        <taxon>Actinomycetota</taxon>
        <taxon>Actinomycetes</taxon>
        <taxon>Pseudonocardiales</taxon>
        <taxon>Pseudonocardiaceae</taxon>
        <taxon>Pseudonocardia</taxon>
    </lineage>
</organism>
<dbReference type="InterPro" id="IPR013149">
    <property type="entry name" value="ADH-like_C"/>
</dbReference>
<comment type="cofactor">
    <cofactor evidence="1 5">
        <name>Zn(2+)</name>
        <dbReference type="ChEBI" id="CHEBI:29105"/>
    </cofactor>
</comment>
<keyword evidence="4" id="KW-0560">Oxidoreductase</keyword>
<evidence type="ECO:0000256" key="1">
    <source>
        <dbReference type="ARBA" id="ARBA00001947"/>
    </source>
</evidence>
<evidence type="ECO:0000259" key="7">
    <source>
        <dbReference type="SMART" id="SM00829"/>
    </source>
</evidence>
<comment type="caution">
    <text evidence="8">The sequence shown here is derived from an EMBL/GenBank/DDBJ whole genome shotgun (WGS) entry which is preliminary data.</text>
</comment>
<dbReference type="Pfam" id="PF00107">
    <property type="entry name" value="ADH_zinc_N"/>
    <property type="match status" value="1"/>
</dbReference>
<dbReference type="PANTHER" id="PTHR43401:SF2">
    <property type="entry name" value="L-THREONINE 3-DEHYDROGENASE"/>
    <property type="match status" value="1"/>
</dbReference>
<keyword evidence="2 5" id="KW-0479">Metal-binding</keyword>